<comment type="caution">
    <text evidence="1">The sequence shown here is derived from an EMBL/GenBank/DDBJ whole genome shotgun (WGS) entry which is preliminary data.</text>
</comment>
<gene>
    <name evidence="1" type="ORF">GCM10007216_02520</name>
</gene>
<dbReference type="Proteomes" id="UP000619534">
    <property type="component" value="Unassembled WGS sequence"/>
</dbReference>
<dbReference type="EMBL" id="BMCJ01000001">
    <property type="protein sequence ID" value="GGC75459.1"/>
    <property type="molecule type" value="Genomic_DNA"/>
</dbReference>
<proteinExistence type="predicted"/>
<keyword evidence="2" id="KW-1185">Reference proteome</keyword>
<accession>A0ABQ1NG77</accession>
<organism evidence="1 2">
    <name type="scientific">Thalassobacillus devorans</name>
    <dbReference type="NCBI Taxonomy" id="279813"/>
    <lineage>
        <taxon>Bacteria</taxon>
        <taxon>Bacillati</taxon>
        <taxon>Bacillota</taxon>
        <taxon>Bacilli</taxon>
        <taxon>Bacillales</taxon>
        <taxon>Bacillaceae</taxon>
        <taxon>Thalassobacillus</taxon>
    </lineage>
</organism>
<sequence>MINLNHYLEKLLIDKIVESLPGDKRELYKYVIQMEDEIAAVTATRKEYISYLSINSPHKKAANHFDITLLELLNRMKEIEEEVGKKLIDCMESIEWRDCTDIVHQHLEYEERKKYFLVAIP</sequence>
<name>A0ABQ1NG77_9BACI</name>
<evidence type="ECO:0000313" key="2">
    <source>
        <dbReference type="Proteomes" id="UP000619534"/>
    </source>
</evidence>
<protein>
    <submittedName>
        <fullName evidence="1">Uncharacterized protein</fullName>
    </submittedName>
</protein>
<reference evidence="2" key="1">
    <citation type="journal article" date="2019" name="Int. J. Syst. Evol. Microbiol.">
        <title>The Global Catalogue of Microorganisms (GCM) 10K type strain sequencing project: providing services to taxonomists for standard genome sequencing and annotation.</title>
        <authorList>
            <consortium name="The Broad Institute Genomics Platform"/>
            <consortium name="The Broad Institute Genome Sequencing Center for Infectious Disease"/>
            <person name="Wu L."/>
            <person name="Ma J."/>
        </authorList>
    </citation>
    <scope>NUCLEOTIDE SEQUENCE [LARGE SCALE GENOMIC DNA]</scope>
    <source>
        <strain evidence="2">CCM 7282</strain>
    </source>
</reference>
<evidence type="ECO:0000313" key="1">
    <source>
        <dbReference type="EMBL" id="GGC75459.1"/>
    </source>
</evidence>